<keyword evidence="3" id="KW-0649">Protein kinase inhibitor</keyword>
<dbReference type="PIRSF" id="PIRSF017811">
    <property type="entry name" value="CDK_inhib_pln"/>
    <property type="match status" value="1"/>
</dbReference>
<sequence>MGKYMKKSKISGDIAVMEVSQSTNLGVRTRAKTLALQRLQSSSSLASPNPDTSSFLQLRSRRLEKPQQGHDTKVMQQPQVKDPKQRESSVKLGSDCGKKVERKGCVGEKWAAFGSKCETDELGLEGSFGDNCLDDEARERSTRESTPSSLIRDSHTIRTPGSATKPTSSRAANQRGRNETRRNIPTTYEIEEFFACAQQQQRRLFIEKYNFDILNDVPLPGRFEWQEIP</sequence>
<protein>
    <recommendedName>
        <fullName evidence="6">Cyclin-dependent kinase inhibitor domain-containing protein</fullName>
    </recommendedName>
</protein>
<accession>A0AAV8SBW0</accession>
<keyword evidence="8" id="KW-1185">Reference proteome</keyword>
<feature type="region of interest" description="Disordered" evidence="5">
    <location>
        <begin position="128"/>
        <end position="184"/>
    </location>
</feature>
<dbReference type="InterPro" id="IPR044898">
    <property type="entry name" value="CDI_dom_sf"/>
</dbReference>
<dbReference type="GO" id="GO:0005654">
    <property type="term" value="C:nucleoplasm"/>
    <property type="evidence" value="ECO:0007669"/>
    <property type="project" value="UniProtKB-SubCell"/>
</dbReference>
<dbReference type="InterPro" id="IPR044275">
    <property type="entry name" value="KRP"/>
</dbReference>
<dbReference type="AlphaFoldDB" id="A0AAV8SBW0"/>
<evidence type="ECO:0000256" key="2">
    <source>
        <dbReference type="ARBA" id="ARBA00010274"/>
    </source>
</evidence>
<dbReference type="GO" id="GO:0004861">
    <property type="term" value="F:cyclin-dependent protein serine/threonine kinase inhibitor activity"/>
    <property type="evidence" value="ECO:0007669"/>
    <property type="project" value="InterPro"/>
</dbReference>
<comment type="caution">
    <text evidence="7">The sequence shown here is derived from an EMBL/GenBank/DDBJ whole genome shotgun (WGS) entry which is preliminary data.</text>
</comment>
<evidence type="ECO:0000313" key="8">
    <source>
        <dbReference type="Proteomes" id="UP001159364"/>
    </source>
</evidence>
<dbReference type="Gene3D" id="4.10.365.10">
    <property type="entry name" value="p27"/>
    <property type="match status" value="1"/>
</dbReference>
<organism evidence="7 8">
    <name type="scientific">Erythroxylum novogranatense</name>
    <dbReference type="NCBI Taxonomy" id="1862640"/>
    <lineage>
        <taxon>Eukaryota</taxon>
        <taxon>Viridiplantae</taxon>
        <taxon>Streptophyta</taxon>
        <taxon>Embryophyta</taxon>
        <taxon>Tracheophyta</taxon>
        <taxon>Spermatophyta</taxon>
        <taxon>Magnoliopsida</taxon>
        <taxon>eudicotyledons</taxon>
        <taxon>Gunneridae</taxon>
        <taxon>Pentapetalae</taxon>
        <taxon>rosids</taxon>
        <taxon>fabids</taxon>
        <taxon>Malpighiales</taxon>
        <taxon>Erythroxylaceae</taxon>
        <taxon>Erythroxylum</taxon>
    </lineage>
</organism>
<feature type="compositionally biased region" description="Basic and acidic residues" evidence="5">
    <location>
        <begin position="64"/>
        <end position="73"/>
    </location>
</feature>
<comment type="subcellular location">
    <subcellularLocation>
        <location evidence="1">Nucleus</location>
        <location evidence="1">Nucleoplasm</location>
    </subcellularLocation>
</comment>
<proteinExistence type="inferred from homology"/>
<evidence type="ECO:0000256" key="3">
    <source>
        <dbReference type="ARBA" id="ARBA00023013"/>
    </source>
</evidence>
<gene>
    <name evidence="7" type="ORF">K2173_025734</name>
</gene>
<dbReference type="EMBL" id="JAIWQS010000012">
    <property type="protein sequence ID" value="KAJ8749539.1"/>
    <property type="molecule type" value="Genomic_DNA"/>
</dbReference>
<keyword evidence="4" id="KW-0131">Cell cycle</keyword>
<dbReference type="InterPro" id="IPR003175">
    <property type="entry name" value="CDI_dom"/>
</dbReference>
<dbReference type="Pfam" id="PF02234">
    <property type="entry name" value="CDI"/>
    <property type="match status" value="1"/>
</dbReference>
<comment type="similarity">
    <text evidence="2">Belongs to the CDI family. ICK/KRP subfamily.</text>
</comment>
<feature type="compositionally biased region" description="Polar residues" evidence="5">
    <location>
        <begin position="157"/>
        <end position="172"/>
    </location>
</feature>
<evidence type="ECO:0000256" key="1">
    <source>
        <dbReference type="ARBA" id="ARBA00004642"/>
    </source>
</evidence>
<feature type="domain" description="Cyclin-dependent kinase inhibitor" evidence="6">
    <location>
        <begin position="182"/>
        <end position="227"/>
    </location>
</feature>
<name>A0AAV8SBW0_9ROSI</name>
<dbReference type="Proteomes" id="UP001159364">
    <property type="component" value="Linkage Group LG12"/>
</dbReference>
<reference evidence="7 8" key="1">
    <citation type="submission" date="2021-09" db="EMBL/GenBank/DDBJ databases">
        <title>Genomic insights and catalytic innovation underlie evolution of tropane alkaloids biosynthesis.</title>
        <authorList>
            <person name="Wang Y.-J."/>
            <person name="Tian T."/>
            <person name="Huang J.-P."/>
            <person name="Huang S.-X."/>
        </authorList>
    </citation>
    <scope>NUCLEOTIDE SEQUENCE [LARGE SCALE GENOMIC DNA]</scope>
    <source>
        <strain evidence="7">KIB-2018</strain>
        <tissue evidence="7">Leaf</tissue>
    </source>
</reference>
<evidence type="ECO:0000313" key="7">
    <source>
        <dbReference type="EMBL" id="KAJ8749539.1"/>
    </source>
</evidence>
<feature type="region of interest" description="Disordered" evidence="5">
    <location>
        <begin position="64"/>
        <end position="94"/>
    </location>
</feature>
<dbReference type="PANTHER" id="PTHR46776">
    <property type="entry name" value="CYCLIN-DEPENDENT KINASE INHIBITOR 4-RELATED"/>
    <property type="match status" value="1"/>
</dbReference>
<dbReference type="GO" id="GO:0051726">
    <property type="term" value="P:regulation of cell cycle"/>
    <property type="evidence" value="ECO:0007669"/>
    <property type="project" value="InterPro"/>
</dbReference>
<evidence type="ECO:0000256" key="4">
    <source>
        <dbReference type="ARBA" id="ARBA00023306"/>
    </source>
</evidence>
<evidence type="ECO:0000256" key="5">
    <source>
        <dbReference type="SAM" id="MobiDB-lite"/>
    </source>
</evidence>
<evidence type="ECO:0000259" key="6">
    <source>
        <dbReference type="Pfam" id="PF02234"/>
    </source>
</evidence>